<protein>
    <submittedName>
        <fullName evidence="1">Uncharacterized protein</fullName>
    </submittedName>
</protein>
<accession>A0ABX9R2V1</accession>
<reference evidence="1 2" key="1">
    <citation type="submission" date="2018-09" db="EMBL/GenBank/DDBJ databases">
        <title>Micromonospora sp. nov. MS1-9, isolated from a root of Musa sp.</title>
        <authorList>
            <person name="Kuncharoen N."/>
            <person name="Kudo T."/>
            <person name="Ohkuma M."/>
            <person name="Yuki M."/>
            <person name="Tanasupawat S."/>
        </authorList>
    </citation>
    <scope>NUCLEOTIDE SEQUENCE [LARGE SCALE GENOMIC DNA]</scope>
    <source>
        <strain evidence="1 2">NGC1-4</strain>
    </source>
</reference>
<keyword evidence="2" id="KW-1185">Reference proteome</keyword>
<gene>
    <name evidence="1" type="ORF">D7147_22370</name>
</gene>
<proteinExistence type="predicted"/>
<organism evidence="1 2">
    <name type="scientific">Micromonospora musae</name>
    <dbReference type="NCBI Taxonomy" id="1894970"/>
    <lineage>
        <taxon>Bacteria</taxon>
        <taxon>Bacillati</taxon>
        <taxon>Actinomycetota</taxon>
        <taxon>Actinomycetes</taxon>
        <taxon>Micromonosporales</taxon>
        <taxon>Micromonosporaceae</taxon>
        <taxon>Micromonospora</taxon>
    </lineage>
</organism>
<name>A0ABX9R2V1_9ACTN</name>
<dbReference type="Proteomes" id="UP000271548">
    <property type="component" value="Unassembled WGS sequence"/>
</dbReference>
<sequence>MDERLRFSNTWWDLRLDGPVEREQRQALHQELLAEVADGHPLHRRPVIVVAKSEASDDIVVHLPATTEWARVHLTWKGSAETPPWPETEFYGTVEALERHLNEAD</sequence>
<dbReference type="EMBL" id="RAZS01000008">
    <property type="protein sequence ID" value="RKN16519.1"/>
    <property type="molecule type" value="Genomic_DNA"/>
</dbReference>
<evidence type="ECO:0000313" key="2">
    <source>
        <dbReference type="Proteomes" id="UP000271548"/>
    </source>
</evidence>
<evidence type="ECO:0000313" key="1">
    <source>
        <dbReference type="EMBL" id="RKN16519.1"/>
    </source>
</evidence>
<comment type="caution">
    <text evidence="1">The sequence shown here is derived from an EMBL/GenBank/DDBJ whole genome shotgun (WGS) entry which is preliminary data.</text>
</comment>
<dbReference type="RefSeq" id="WP_120680808.1">
    <property type="nucleotide sequence ID" value="NZ_RAZS01000008.1"/>
</dbReference>